<evidence type="ECO:0000256" key="2">
    <source>
        <dbReference type="ARBA" id="ARBA00022692"/>
    </source>
</evidence>
<dbReference type="Gene3D" id="1.20.1250.20">
    <property type="entry name" value="MFS general substrate transporter like domains"/>
    <property type="match status" value="1"/>
</dbReference>
<feature type="domain" description="Major facilitator superfamily (MFS) profile" evidence="7">
    <location>
        <begin position="60"/>
        <end position="548"/>
    </location>
</feature>
<dbReference type="PANTHER" id="PTHR23501">
    <property type="entry name" value="MAJOR FACILITATOR SUPERFAMILY"/>
    <property type="match status" value="1"/>
</dbReference>
<feature type="transmembrane region" description="Helical" evidence="6">
    <location>
        <begin position="187"/>
        <end position="208"/>
    </location>
</feature>
<feature type="transmembrane region" description="Helical" evidence="6">
    <location>
        <begin position="517"/>
        <end position="540"/>
    </location>
</feature>
<protein>
    <submittedName>
        <fullName evidence="8">Multidrug transporter</fullName>
    </submittedName>
</protein>
<feature type="transmembrane region" description="Helical" evidence="6">
    <location>
        <begin position="214"/>
        <end position="234"/>
    </location>
</feature>
<gene>
    <name evidence="8" type="ORF">ALP78_04483</name>
</gene>
<feature type="region of interest" description="Disordered" evidence="5">
    <location>
        <begin position="551"/>
        <end position="573"/>
    </location>
</feature>
<name>A0A3M4YR35_9PSED</name>
<evidence type="ECO:0000256" key="4">
    <source>
        <dbReference type="ARBA" id="ARBA00023136"/>
    </source>
</evidence>
<dbReference type="Gene3D" id="1.20.1720.10">
    <property type="entry name" value="Multidrug resistance protein D"/>
    <property type="match status" value="1"/>
</dbReference>
<evidence type="ECO:0000313" key="9">
    <source>
        <dbReference type="Proteomes" id="UP000268004"/>
    </source>
</evidence>
<dbReference type="PANTHER" id="PTHR23501:SF197">
    <property type="entry name" value="COMD"/>
    <property type="match status" value="1"/>
</dbReference>
<evidence type="ECO:0000259" key="7">
    <source>
        <dbReference type="PROSITE" id="PS50850"/>
    </source>
</evidence>
<evidence type="ECO:0000256" key="1">
    <source>
        <dbReference type="ARBA" id="ARBA00004141"/>
    </source>
</evidence>
<dbReference type="InterPro" id="IPR020846">
    <property type="entry name" value="MFS_dom"/>
</dbReference>
<feature type="transmembrane region" description="Helical" evidence="6">
    <location>
        <begin position="58"/>
        <end position="82"/>
    </location>
</feature>
<keyword evidence="3 6" id="KW-1133">Transmembrane helix</keyword>
<evidence type="ECO:0000313" key="8">
    <source>
        <dbReference type="EMBL" id="RMR90537.1"/>
    </source>
</evidence>
<dbReference type="PROSITE" id="PS50850">
    <property type="entry name" value="MFS"/>
    <property type="match status" value="1"/>
</dbReference>
<evidence type="ECO:0000256" key="3">
    <source>
        <dbReference type="ARBA" id="ARBA00022989"/>
    </source>
</evidence>
<dbReference type="InterPro" id="IPR036259">
    <property type="entry name" value="MFS_trans_sf"/>
</dbReference>
<feature type="transmembrane region" description="Helical" evidence="6">
    <location>
        <begin position="125"/>
        <end position="151"/>
    </location>
</feature>
<dbReference type="EMBL" id="RBSD01000048">
    <property type="protein sequence ID" value="RMR90537.1"/>
    <property type="molecule type" value="Genomic_DNA"/>
</dbReference>
<feature type="transmembrane region" description="Helical" evidence="6">
    <location>
        <begin position="157"/>
        <end position="175"/>
    </location>
</feature>
<dbReference type="SUPFAM" id="SSF103473">
    <property type="entry name" value="MFS general substrate transporter"/>
    <property type="match status" value="1"/>
</dbReference>
<feature type="transmembrane region" description="Helical" evidence="6">
    <location>
        <begin position="254"/>
        <end position="273"/>
    </location>
</feature>
<organism evidence="8 9">
    <name type="scientific">Pseudomonas coronafaciens pv. striafaciens</name>
    <dbReference type="NCBI Taxonomy" id="235276"/>
    <lineage>
        <taxon>Bacteria</taxon>
        <taxon>Pseudomonadati</taxon>
        <taxon>Pseudomonadota</taxon>
        <taxon>Gammaproteobacteria</taxon>
        <taxon>Pseudomonadales</taxon>
        <taxon>Pseudomonadaceae</taxon>
        <taxon>Pseudomonas</taxon>
        <taxon>Pseudomonas coronafaciens</taxon>
    </lineage>
</organism>
<feature type="transmembrane region" description="Helical" evidence="6">
    <location>
        <begin position="453"/>
        <end position="473"/>
    </location>
</feature>
<dbReference type="AlphaFoldDB" id="A0A3M4YR35"/>
<reference evidence="8 9" key="1">
    <citation type="submission" date="2018-08" db="EMBL/GenBank/DDBJ databases">
        <title>Recombination of ecologically and evolutionarily significant loci maintains genetic cohesion in the Pseudomonas syringae species complex.</title>
        <authorList>
            <person name="Dillon M."/>
            <person name="Thakur S."/>
            <person name="Almeida R.N.D."/>
            <person name="Weir B.S."/>
            <person name="Guttman D.S."/>
        </authorList>
    </citation>
    <scope>NUCLEOTIDE SEQUENCE [LARGE SCALE GENOMIC DNA]</scope>
    <source>
        <strain evidence="8 9">ICMP 4996</strain>
    </source>
</reference>
<proteinExistence type="predicted"/>
<feature type="transmembrane region" description="Helical" evidence="6">
    <location>
        <begin position="354"/>
        <end position="373"/>
    </location>
</feature>
<comment type="subcellular location">
    <subcellularLocation>
        <location evidence="1">Membrane</location>
        <topology evidence="1">Multi-pass membrane protein</topology>
    </subcellularLocation>
</comment>
<dbReference type="GO" id="GO:0022857">
    <property type="term" value="F:transmembrane transporter activity"/>
    <property type="evidence" value="ECO:0007669"/>
    <property type="project" value="InterPro"/>
</dbReference>
<dbReference type="Proteomes" id="UP000268004">
    <property type="component" value="Unassembled WGS sequence"/>
</dbReference>
<evidence type="ECO:0000256" key="5">
    <source>
        <dbReference type="SAM" id="MobiDB-lite"/>
    </source>
</evidence>
<dbReference type="InterPro" id="IPR011701">
    <property type="entry name" value="MFS"/>
</dbReference>
<dbReference type="Pfam" id="PF07690">
    <property type="entry name" value="MFS_1"/>
    <property type="match status" value="1"/>
</dbReference>
<keyword evidence="4 6" id="KW-0472">Membrane</keyword>
<feature type="transmembrane region" description="Helical" evidence="6">
    <location>
        <begin position="411"/>
        <end position="432"/>
    </location>
</feature>
<accession>A0A3M4YR35</accession>
<feature type="transmembrane region" description="Helical" evidence="6">
    <location>
        <begin position="279"/>
        <end position="299"/>
    </location>
</feature>
<sequence length="573" mass="60990">MSQAPPMAWRRFSGCLRLQHWKPLKTAARAWRLLSLRCAEHLGMTTPSHPALTFKQALLAMLGISLVLGLSALDQTVIGNALPSIVAELNGFELYAWVATGYLLASIVTIPIFGRLGDFYGRKPFVLAATIIFTLASLLCALADNMLVLVIGRALQGVGGGMLIGTAFACVPELFPDTRQRLRWQVLLSAMFSVVNAIGPGLGGYLSGEFGWRSVFWLNLPLGVVALFFAWRFLPWYRPQGHRAHSAGAIRLDWLGALLIVLTLGSLQLFVEWLGQRSLSVSLTCGAVTLAAMAGLWFQERRCAFALLPAGLFANRSIRLLFIMSLLAGAIMFTLLFYLPLLLQGSYGYSPKDAGLLLTPLALSITLGAIVNSRIVTRMANPNRLPVAGFAALSVACIALALVGLHAGFSTLLGLILLAGLGLGFILLNLTVFTQTLAVRQFLGIATALTQSLRLVGGLLGTAAMGVLVKLLYVTNLQSALNAAGQASALPRLADPQVLLQHTPANVDAALLIARTALAQAVGTGLLTCAGLGVLALLVLHRLPRVELHRVPGATTPATDSCATPAPEKQQET</sequence>
<evidence type="ECO:0000256" key="6">
    <source>
        <dbReference type="SAM" id="Phobius"/>
    </source>
</evidence>
<dbReference type="GO" id="GO:0005886">
    <property type="term" value="C:plasma membrane"/>
    <property type="evidence" value="ECO:0007669"/>
    <property type="project" value="TreeGrafter"/>
</dbReference>
<feature type="transmembrane region" description="Helical" evidence="6">
    <location>
        <begin position="94"/>
        <end position="113"/>
    </location>
</feature>
<feature type="transmembrane region" description="Helical" evidence="6">
    <location>
        <begin position="320"/>
        <end position="342"/>
    </location>
</feature>
<comment type="caution">
    <text evidence="8">The sequence shown here is derived from an EMBL/GenBank/DDBJ whole genome shotgun (WGS) entry which is preliminary data.</text>
</comment>
<keyword evidence="2 6" id="KW-0812">Transmembrane</keyword>
<feature type="transmembrane region" description="Helical" evidence="6">
    <location>
        <begin position="385"/>
        <end position="405"/>
    </location>
</feature>